<evidence type="ECO:0000259" key="7">
    <source>
        <dbReference type="Pfam" id="PF00728"/>
    </source>
</evidence>
<dbReference type="SUPFAM" id="SSF51445">
    <property type="entry name" value="(Trans)glycosidases"/>
    <property type="match status" value="1"/>
</dbReference>
<comment type="similarity">
    <text evidence="2">Belongs to the glycosyl hydrolase 20 family.</text>
</comment>
<keyword evidence="10" id="KW-1185">Reference proteome</keyword>
<feature type="domain" description="Beta-hexosaminidase bacterial type N-terminal" evidence="8">
    <location>
        <begin position="29"/>
        <end position="156"/>
    </location>
</feature>
<dbReference type="GO" id="GO:0004563">
    <property type="term" value="F:beta-N-acetylhexosaminidase activity"/>
    <property type="evidence" value="ECO:0007669"/>
    <property type="project" value="UniProtKB-EC"/>
</dbReference>
<organism evidence="9 10">
    <name type="scientific">Nonomuraea dietziae</name>
    <dbReference type="NCBI Taxonomy" id="65515"/>
    <lineage>
        <taxon>Bacteria</taxon>
        <taxon>Bacillati</taxon>
        <taxon>Actinomycetota</taxon>
        <taxon>Actinomycetes</taxon>
        <taxon>Streptosporangiales</taxon>
        <taxon>Streptosporangiaceae</taxon>
        <taxon>Nonomuraea</taxon>
    </lineage>
</organism>
<evidence type="ECO:0000313" key="10">
    <source>
        <dbReference type="Proteomes" id="UP000579945"/>
    </source>
</evidence>
<proteinExistence type="inferred from homology"/>
<evidence type="ECO:0000256" key="2">
    <source>
        <dbReference type="ARBA" id="ARBA00006285"/>
    </source>
</evidence>
<evidence type="ECO:0000259" key="8">
    <source>
        <dbReference type="Pfam" id="PF02838"/>
    </source>
</evidence>
<keyword evidence="5 9" id="KW-0326">Glycosidase</keyword>
<comment type="catalytic activity">
    <reaction evidence="1">
        <text>Hydrolysis of terminal non-reducing N-acetyl-D-hexosamine residues in N-acetyl-beta-D-hexosaminides.</text>
        <dbReference type="EC" id="3.2.1.52"/>
    </reaction>
</comment>
<dbReference type="GO" id="GO:0016020">
    <property type="term" value="C:membrane"/>
    <property type="evidence" value="ECO:0007669"/>
    <property type="project" value="TreeGrafter"/>
</dbReference>
<dbReference type="PROSITE" id="PS51257">
    <property type="entry name" value="PROKAR_LIPOPROTEIN"/>
    <property type="match status" value="1"/>
</dbReference>
<keyword evidence="4 9" id="KW-0378">Hydrolase</keyword>
<dbReference type="InterPro" id="IPR029018">
    <property type="entry name" value="Hex-like_dom2"/>
</dbReference>
<feature type="domain" description="Glycoside hydrolase family 20 catalytic" evidence="7">
    <location>
        <begin position="322"/>
        <end position="458"/>
    </location>
</feature>
<evidence type="ECO:0000256" key="5">
    <source>
        <dbReference type="ARBA" id="ARBA00023295"/>
    </source>
</evidence>
<dbReference type="Gene3D" id="3.20.20.80">
    <property type="entry name" value="Glycosidases"/>
    <property type="match status" value="1"/>
</dbReference>
<gene>
    <name evidence="9" type="ORF">FHR33_007962</name>
</gene>
<accession>A0A7W5V7N0</accession>
<evidence type="ECO:0000256" key="4">
    <source>
        <dbReference type="ARBA" id="ARBA00022801"/>
    </source>
</evidence>
<dbReference type="InterPro" id="IPR025705">
    <property type="entry name" value="Beta_hexosaminidase_sua/sub"/>
</dbReference>
<evidence type="ECO:0000256" key="6">
    <source>
        <dbReference type="PIRSR" id="PIRSR625705-1"/>
    </source>
</evidence>
<comment type="caution">
    <text evidence="9">The sequence shown here is derived from an EMBL/GenBank/DDBJ whole genome shotgun (WGS) entry which is preliminary data.</text>
</comment>
<dbReference type="PRINTS" id="PR00738">
    <property type="entry name" value="GLHYDRLASE20"/>
</dbReference>
<dbReference type="GeneID" id="95394153"/>
<dbReference type="SUPFAM" id="SSF55545">
    <property type="entry name" value="beta-N-acetylhexosaminidase-like domain"/>
    <property type="match status" value="1"/>
</dbReference>
<dbReference type="EMBL" id="JACIBV010000001">
    <property type="protein sequence ID" value="MBB3732102.1"/>
    <property type="molecule type" value="Genomic_DNA"/>
</dbReference>
<reference evidence="9 10" key="1">
    <citation type="submission" date="2020-08" db="EMBL/GenBank/DDBJ databases">
        <title>Sequencing the genomes of 1000 actinobacteria strains.</title>
        <authorList>
            <person name="Klenk H.-P."/>
        </authorList>
    </citation>
    <scope>NUCLEOTIDE SEQUENCE [LARGE SCALE GENOMIC DNA]</scope>
    <source>
        <strain evidence="9 10">DSM 44320</strain>
    </source>
</reference>
<dbReference type="AlphaFoldDB" id="A0A7W5V7N0"/>
<dbReference type="EC" id="3.2.1.52" evidence="3"/>
<dbReference type="GO" id="GO:0005975">
    <property type="term" value="P:carbohydrate metabolic process"/>
    <property type="evidence" value="ECO:0007669"/>
    <property type="project" value="InterPro"/>
</dbReference>
<dbReference type="RefSeq" id="WP_221241425.1">
    <property type="nucleotide sequence ID" value="NZ_JACIBV010000001.1"/>
</dbReference>
<feature type="active site" description="Proton donor" evidence="6">
    <location>
        <position position="312"/>
    </location>
</feature>
<sequence>MPHRRLAALMTASALATSCAPSSPDSDGPALVPVPASLRVTEGSFTLASDARIGVRSAEGAPVAEELARLLRRSTGYALPVVREPAEITLEVSGDQELGREGYTLDVTPGGVRLAAGTAEGVFRGVQTLRQLLPAAIESPAPQPGPWTIGGVSIEDRPRFSYRGVMLDVARHFFTVEQVKRYIDLAASYKVNVLHLHLTDDQGWRIEIRSWPELAGDDSYTQDDYREIVRYAAERFVTVVPEIDTPGHTNAALAAYAELNCDGVAREPYEGTEVGFSSLCVDKEVTYRFLDDVVREVAALTPGPYLNLGGDEAHSTDPEDYEKFVARAQQIVDTHGKRLMGWAEITSGSVAQHWNPREPDRARAAVARGAKLVMSPADHAYLDMKYTDSTEYGLDWAGLVEVSDSYEWDPATVVEGVGEQDILGVEAPLWTETLATSDALEFMAYPRLPGIAEIGWSPAAARSWEGYRARLAAHGPRWSARSVTFYRSPEIPWK</sequence>
<dbReference type="InterPro" id="IPR017853">
    <property type="entry name" value="GH"/>
</dbReference>
<dbReference type="CDD" id="cd06568">
    <property type="entry name" value="GH20_SpHex_like"/>
    <property type="match status" value="1"/>
</dbReference>
<dbReference type="InterPro" id="IPR015882">
    <property type="entry name" value="HEX_bac_N"/>
</dbReference>
<dbReference type="Proteomes" id="UP000579945">
    <property type="component" value="Unassembled WGS sequence"/>
</dbReference>
<dbReference type="Pfam" id="PF02838">
    <property type="entry name" value="Glyco_hydro_20b"/>
    <property type="match status" value="1"/>
</dbReference>
<protein>
    <recommendedName>
        <fullName evidence="3">beta-N-acetylhexosaminidase</fullName>
        <ecNumber evidence="3">3.2.1.52</ecNumber>
    </recommendedName>
</protein>
<evidence type="ECO:0000313" key="9">
    <source>
        <dbReference type="EMBL" id="MBB3732102.1"/>
    </source>
</evidence>
<name>A0A7W5V7N0_9ACTN</name>
<dbReference type="PANTHER" id="PTHR22600:SF57">
    <property type="entry name" value="BETA-N-ACETYLHEXOSAMINIDASE"/>
    <property type="match status" value="1"/>
</dbReference>
<dbReference type="InterPro" id="IPR015883">
    <property type="entry name" value="Glyco_hydro_20_cat"/>
</dbReference>
<evidence type="ECO:0000256" key="3">
    <source>
        <dbReference type="ARBA" id="ARBA00012663"/>
    </source>
</evidence>
<dbReference type="Gene3D" id="3.30.379.10">
    <property type="entry name" value="Chitobiase/beta-hexosaminidase domain 2-like"/>
    <property type="match status" value="1"/>
</dbReference>
<dbReference type="PANTHER" id="PTHR22600">
    <property type="entry name" value="BETA-HEXOSAMINIDASE"/>
    <property type="match status" value="1"/>
</dbReference>
<evidence type="ECO:0000256" key="1">
    <source>
        <dbReference type="ARBA" id="ARBA00001231"/>
    </source>
</evidence>
<dbReference type="Pfam" id="PF00728">
    <property type="entry name" value="Glyco_hydro_20"/>
    <property type="match status" value="2"/>
</dbReference>
<feature type="domain" description="Glycoside hydrolase family 20 catalytic" evidence="7">
    <location>
        <begin position="160"/>
        <end position="315"/>
    </location>
</feature>
<dbReference type="GO" id="GO:0030203">
    <property type="term" value="P:glycosaminoglycan metabolic process"/>
    <property type="evidence" value="ECO:0007669"/>
    <property type="project" value="TreeGrafter"/>
</dbReference>